<dbReference type="InterPro" id="IPR002657">
    <property type="entry name" value="BilAc:Na_symport/Acr3"/>
</dbReference>
<dbReference type="GO" id="GO:0016020">
    <property type="term" value="C:membrane"/>
    <property type="evidence" value="ECO:0007669"/>
    <property type="project" value="UniProtKB-SubCell"/>
</dbReference>
<keyword evidence="4" id="KW-0813">Transport</keyword>
<reference evidence="8" key="1">
    <citation type="submission" date="2021-02" db="EMBL/GenBank/DDBJ databases">
        <authorList>
            <person name="Nowell W R."/>
        </authorList>
    </citation>
    <scope>NUCLEOTIDE SEQUENCE</scope>
</reference>
<dbReference type="Pfam" id="PF01758">
    <property type="entry name" value="SBF"/>
    <property type="match status" value="2"/>
</dbReference>
<keyword evidence="5 7" id="KW-1133">Transmembrane helix</keyword>
<evidence type="ECO:0000256" key="6">
    <source>
        <dbReference type="ARBA" id="ARBA00023136"/>
    </source>
</evidence>
<protein>
    <submittedName>
        <fullName evidence="8">Uncharacterized protein</fullName>
    </submittedName>
</protein>
<feature type="transmembrane region" description="Helical" evidence="7">
    <location>
        <begin position="663"/>
        <end position="685"/>
    </location>
</feature>
<accession>A0A814NIB0</accession>
<dbReference type="AlphaFoldDB" id="A0A814NIB0"/>
<evidence type="ECO:0000313" key="9">
    <source>
        <dbReference type="Proteomes" id="UP000663891"/>
    </source>
</evidence>
<name>A0A814NIB0_9BILA</name>
<feature type="transmembrane region" description="Helical" evidence="7">
    <location>
        <begin position="197"/>
        <end position="217"/>
    </location>
</feature>
<feature type="transmembrane region" description="Helical" evidence="7">
    <location>
        <begin position="561"/>
        <end position="583"/>
    </location>
</feature>
<dbReference type="PANTHER" id="PTHR10361">
    <property type="entry name" value="SODIUM-BILE ACID COTRANSPORTER"/>
    <property type="match status" value="1"/>
</dbReference>
<proteinExistence type="inferred from homology"/>
<evidence type="ECO:0000256" key="1">
    <source>
        <dbReference type="ARBA" id="ARBA00004141"/>
    </source>
</evidence>
<dbReference type="InterPro" id="IPR004710">
    <property type="entry name" value="Bilac:Na_transpt"/>
</dbReference>
<evidence type="ECO:0000256" key="2">
    <source>
        <dbReference type="ARBA" id="ARBA00006528"/>
    </source>
</evidence>
<comment type="similarity">
    <text evidence="2">Belongs to the bile acid:sodium symporter (BASS) (TC 2.A.28) family.</text>
</comment>
<evidence type="ECO:0000256" key="7">
    <source>
        <dbReference type="SAM" id="Phobius"/>
    </source>
</evidence>
<comment type="caution">
    <text evidence="8">The sequence shown here is derived from an EMBL/GenBank/DDBJ whole genome shotgun (WGS) entry which is preliminary data.</text>
</comment>
<keyword evidence="3 7" id="KW-0812">Transmembrane</keyword>
<organism evidence="8 9">
    <name type="scientific">Adineta steineri</name>
    <dbReference type="NCBI Taxonomy" id="433720"/>
    <lineage>
        <taxon>Eukaryota</taxon>
        <taxon>Metazoa</taxon>
        <taxon>Spiralia</taxon>
        <taxon>Gnathifera</taxon>
        <taxon>Rotifera</taxon>
        <taxon>Eurotatoria</taxon>
        <taxon>Bdelloidea</taxon>
        <taxon>Adinetida</taxon>
        <taxon>Adinetidae</taxon>
        <taxon>Adineta</taxon>
    </lineage>
</organism>
<sequence length="796" mass="91060">MLQRQLLTGVILFITIIKYVDNFQIFINNTKIQNIESSLPYSNKSYEIPLFQIHYITIRTYTDDFYNINHVIGFKFQIKSTNSELVTIRKENKPLIETATDNGIENNVLREDLYILPRKKALGHIFNAYFSPTIINLNQSSAYDLEINSIWLINGNTMGLTNLTFRLDVFYDDDTSITHSQILNILISQPKRRIDTIFYIIMPIIVTGISIIMGVLLETEVIKSILKKPTPVLVGFVAQYGLMPFLAIAIAKLFHYTPLYSLALFVIGCCPVNRMLQRQLLTGVILFITIIKYVDNFQIFINNTKFQNIESSLPYSNKSYEIPLFQTHYITIRTYTDDFYNISHVIGFKFQIKSTNSELVTIRKENKPPIETATDNSIENNVLREDLYILPRKKALGHIFNAYFSPTIINLNQSSAYDLEINSIWLINGNTMGLANLTFRLDVFYDDDTSITHSEILKILISQPKRRIDTIFYIIMPIIVTGISIIMGVLLETEVIKSILKKPTPVLVGFVAQYGLMPFLAIAIAKLFHYTPLYSLALFVIGCCPGSGASNQWTVIFDGDVNLSAVMSFMSTAASFIMMPIYFSTLGTIYMDELKIKIPFWVLLRSLAIVVVPYAFGICISHFYPKSRLFVKELIKPIMICIMIFFLAFGTMVHWYLLKMIDLYTILTAPLLPFLGFLFGALLAWISRLSWTHIKTIGIEAGIQNTGVAFMIIFYSFPQPYASQAAIVPMIVAFLTTKPFWIILIIRNQIRKYKKRKELAKTSNVDGELTISYHRSSLNTEENIKTDNVVENMQKL</sequence>
<evidence type="ECO:0000256" key="5">
    <source>
        <dbReference type="ARBA" id="ARBA00022989"/>
    </source>
</evidence>
<dbReference type="InterPro" id="IPR038770">
    <property type="entry name" value="Na+/solute_symporter_sf"/>
</dbReference>
<feature type="transmembrane region" description="Helical" evidence="7">
    <location>
        <begin position="531"/>
        <end position="549"/>
    </location>
</feature>
<feature type="transmembrane region" description="Helical" evidence="7">
    <location>
        <begin position="256"/>
        <end position="273"/>
    </location>
</feature>
<keyword evidence="6 7" id="KW-0472">Membrane</keyword>
<dbReference type="Gene3D" id="1.20.1530.20">
    <property type="match status" value="2"/>
</dbReference>
<dbReference type="OrthoDB" id="203097at2759"/>
<feature type="transmembrane region" description="Helical" evidence="7">
    <location>
        <begin position="603"/>
        <end position="625"/>
    </location>
</feature>
<gene>
    <name evidence="8" type="ORF">VCS650_LOCUS19602</name>
</gene>
<evidence type="ECO:0000313" key="8">
    <source>
        <dbReference type="EMBL" id="CAF1091800.1"/>
    </source>
</evidence>
<dbReference type="GO" id="GO:0015293">
    <property type="term" value="F:symporter activity"/>
    <property type="evidence" value="ECO:0007669"/>
    <property type="project" value="UniProtKB-KW"/>
</dbReference>
<evidence type="ECO:0000256" key="4">
    <source>
        <dbReference type="ARBA" id="ARBA00022847"/>
    </source>
</evidence>
<dbReference type="EMBL" id="CAJNON010000196">
    <property type="protein sequence ID" value="CAF1091800.1"/>
    <property type="molecule type" value="Genomic_DNA"/>
</dbReference>
<dbReference type="Proteomes" id="UP000663891">
    <property type="component" value="Unassembled WGS sequence"/>
</dbReference>
<feature type="transmembrane region" description="Helical" evidence="7">
    <location>
        <begin position="637"/>
        <end position="657"/>
    </location>
</feature>
<feature type="transmembrane region" description="Helical" evidence="7">
    <location>
        <begin position="503"/>
        <end position="525"/>
    </location>
</feature>
<keyword evidence="4" id="KW-0769">Symport</keyword>
<feature type="transmembrane region" description="Helical" evidence="7">
    <location>
        <begin position="229"/>
        <end position="250"/>
    </location>
</feature>
<comment type="subcellular location">
    <subcellularLocation>
        <location evidence="1">Membrane</location>
        <topology evidence="1">Multi-pass membrane protein</topology>
    </subcellularLocation>
</comment>
<feature type="transmembrane region" description="Helical" evidence="7">
    <location>
        <begin position="471"/>
        <end position="491"/>
    </location>
</feature>
<evidence type="ECO:0000256" key="3">
    <source>
        <dbReference type="ARBA" id="ARBA00022692"/>
    </source>
</evidence>
<feature type="transmembrane region" description="Helical" evidence="7">
    <location>
        <begin position="723"/>
        <end position="746"/>
    </location>
</feature>
<dbReference type="PANTHER" id="PTHR10361:SF28">
    <property type="entry name" value="P3 PROTEIN-RELATED"/>
    <property type="match status" value="1"/>
</dbReference>